<evidence type="ECO:0000259" key="12">
    <source>
        <dbReference type="Pfam" id="PF02384"/>
    </source>
</evidence>
<dbReference type="PANTHER" id="PTHR42933">
    <property type="entry name" value="SLR6095 PROTEIN"/>
    <property type="match status" value="1"/>
</dbReference>
<feature type="domain" description="Type I restriction modification DNA specificity" evidence="11">
    <location>
        <begin position="414"/>
        <end position="584"/>
    </location>
</feature>
<dbReference type="Pfam" id="PF01420">
    <property type="entry name" value="Methylase_S"/>
    <property type="match status" value="1"/>
</dbReference>
<dbReference type="GO" id="GO:0032259">
    <property type="term" value="P:methylation"/>
    <property type="evidence" value="ECO:0007669"/>
    <property type="project" value="UniProtKB-KW"/>
</dbReference>
<dbReference type="GO" id="GO:0009307">
    <property type="term" value="P:DNA restriction-modification system"/>
    <property type="evidence" value="ECO:0007669"/>
    <property type="project" value="UniProtKB-KW"/>
</dbReference>
<comment type="caution">
    <text evidence="13">The sequence shown here is derived from an EMBL/GenBank/DDBJ whole genome shotgun (WGS) entry which is preliminary data.</text>
</comment>
<comment type="similarity">
    <text evidence="1">Belongs to the N(4)/N(6)-methyltransferase family.</text>
</comment>
<evidence type="ECO:0000313" key="13">
    <source>
        <dbReference type="EMBL" id="KOO82846.1"/>
    </source>
</evidence>
<evidence type="ECO:0000256" key="5">
    <source>
        <dbReference type="ARBA" id="ARBA00022679"/>
    </source>
</evidence>
<comment type="catalytic activity">
    <reaction evidence="9">
        <text>a 2'-deoxyadenosine in DNA + S-adenosyl-L-methionine = an N(6)-methyl-2'-deoxyadenosine in DNA + S-adenosyl-L-homocysteine + H(+)</text>
        <dbReference type="Rhea" id="RHEA:15197"/>
        <dbReference type="Rhea" id="RHEA-COMP:12418"/>
        <dbReference type="Rhea" id="RHEA-COMP:12419"/>
        <dbReference type="ChEBI" id="CHEBI:15378"/>
        <dbReference type="ChEBI" id="CHEBI:57856"/>
        <dbReference type="ChEBI" id="CHEBI:59789"/>
        <dbReference type="ChEBI" id="CHEBI:90615"/>
        <dbReference type="ChEBI" id="CHEBI:90616"/>
        <dbReference type="EC" id="2.1.1.72"/>
    </reaction>
</comment>
<evidence type="ECO:0000256" key="4">
    <source>
        <dbReference type="ARBA" id="ARBA00022603"/>
    </source>
</evidence>
<dbReference type="RefSeq" id="WP_053461477.1">
    <property type="nucleotide sequence ID" value="NZ_JZIW01000001.1"/>
</dbReference>
<dbReference type="GO" id="GO:0009007">
    <property type="term" value="F:site-specific DNA-methyltransferase (adenine-specific) activity"/>
    <property type="evidence" value="ECO:0007669"/>
    <property type="project" value="UniProtKB-EC"/>
</dbReference>
<keyword evidence="4" id="KW-0489">Methyltransferase</keyword>
<evidence type="ECO:0000256" key="1">
    <source>
        <dbReference type="ARBA" id="ARBA00006594"/>
    </source>
</evidence>
<dbReference type="EC" id="2.1.1.72" evidence="3"/>
<keyword evidence="5" id="KW-0808">Transferase</keyword>
<protein>
    <recommendedName>
        <fullName evidence="3">site-specific DNA-methyltransferase (adenine-specific)</fullName>
        <ecNumber evidence="3">2.1.1.72</ecNumber>
    </recommendedName>
</protein>
<comment type="similarity">
    <text evidence="2">Belongs to the type-I restriction system S methylase family.</text>
</comment>
<evidence type="ECO:0000313" key="14">
    <source>
        <dbReference type="Proteomes" id="UP000037632"/>
    </source>
</evidence>
<dbReference type="SUPFAM" id="SSF116734">
    <property type="entry name" value="DNA methylase specificity domain"/>
    <property type="match status" value="1"/>
</dbReference>
<evidence type="ECO:0000256" key="2">
    <source>
        <dbReference type="ARBA" id="ARBA00010923"/>
    </source>
</evidence>
<evidence type="ECO:0000256" key="8">
    <source>
        <dbReference type="ARBA" id="ARBA00023125"/>
    </source>
</evidence>
<reference evidence="13 14" key="1">
    <citation type="journal article" date="2015" name="Antimicrob. Agents Chemother.">
        <title>Whole-Genome Sequencing Identifies Emergence of a Quinolone Resistance Mutation in a Case of Stenotrophomonas maltophilia Bacteremia.</title>
        <authorList>
            <person name="Pak T.R."/>
            <person name="Altman D.R."/>
            <person name="Attie O."/>
            <person name="Sebra R."/>
            <person name="Hamula C.L."/>
            <person name="Lewis M."/>
            <person name="Deikus G."/>
            <person name="Newman L.C."/>
            <person name="Fang G."/>
            <person name="Hand J."/>
            <person name="Papel G."/>
            <person name="Wallach F."/>
            <person name="Schadt E.E."/>
            <person name="Huprikar S."/>
            <person name="van Bakel H."/>
            <person name="Kasarskis A."/>
            <person name="Bashir A."/>
        </authorList>
    </citation>
    <scope>NUCLEOTIDE SEQUENCE [LARGE SCALE GENOMIC DNA]</scope>
    <source>
        <strain evidence="13 14">ISMMS6</strain>
    </source>
</reference>
<evidence type="ECO:0000256" key="10">
    <source>
        <dbReference type="SAM" id="Coils"/>
    </source>
</evidence>
<organism evidence="13 14">
    <name type="scientific">Stenotrophomonas maltophilia</name>
    <name type="common">Pseudomonas maltophilia</name>
    <name type="synonym">Xanthomonas maltophilia</name>
    <dbReference type="NCBI Taxonomy" id="40324"/>
    <lineage>
        <taxon>Bacteria</taxon>
        <taxon>Pseudomonadati</taxon>
        <taxon>Pseudomonadota</taxon>
        <taxon>Gammaproteobacteria</taxon>
        <taxon>Lysobacterales</taxon>
        <taxon>Lysobacteraceae</taxon>
        <taxon>Stenotrophomonas</taxon>
        <taxon>Stenotrophomonas maltophilia group</taxon>
    </lineage>
</organism>
<feature type="domain" description="DNA methylase adenine-specific" evidence="12">
    <location>
        <begin position="200"/>
        <end position="403"/>
    </location>
</feature>
<proteinExistence type="inferred from homology"/>
<dbReference type="Gene3D" id="3.90.220.20">
    <property type="entry name" value="DNA methylase specificity domains"/>
    <property type="match status" value="1"/>
</dbReference>
<dbReference type="AlphaFoldDB" id="A0AB34TIR5"/>
<dbReference type="InterPro" id="IPR051537">
    <property type="entry name" value="DNA_Adenine_Mtase"/>
</dbReference>
<dbReference type="Proteomes" id="UP000037632">
    <property type="component" value="Unassembled WGS sequence"/>
</dbReference>
<dbReference type="InterPro" id="IPR029063">
    <property type="entry name" value="SAM-dependent_MTases_sf"/>
</dbReference>
<evidence type="ECO:0000256" key="3">
    <source>
        <dbReference type="ARBA" id="ARBA00011900"/>
    </source>
</evidence>
<dbReference type="InterPro" id="IPR000055">
    <property type="entry name" value="Restrct_endonuc_typeI_TRD"/>
</dbReference>
<dbReference type="CDD" id="cd16961">
    <property type="entry name" value="RMtype1_S_TRD-CR_like"/>
    <property type="match status" value="1"/>
</dbReference>
<evidence type="ECO:0000256" key="9">
    <source>
        <dbReference type="ARBA" id="ARBA00047942"/>
    </source>
</evidence>
<accession>A0AB34TIR5</accession>
<dbReference type="EMBL" id="JZIW01000001">
    <property type="protein sequence ID" value="KOO82846.1"/>
    <property type="molecule type" value="Genomic_DNA"/>
</dbReference>
<dbReference type="GO" id="GO:0008170">
    <property type="term" value="F:N-methyltransferase activity"/>
    <property type="evidence" value="ECO:0007669"/>
    <property type="project" value="InterPro"/>
</dbReference>
<dbReference type="PANTHER" id="PTHR42933:SF3">
    <property type="entry name" value="TYPE I RESTRICTION ENZYME MJAVIII METHYLASE SUBUNIT"/>
    <property type="match status" value="1"/>
</dbReference>
<feature type="coiled-coil region" evidence="10">
    <location>
        <begin position="579"/>
        <end position="606"/>
    </location>
</feature>
<dbReference type="InterPro" id="IPR044946">
    <property type="entry name" value="Restrct_endonuc_typeI_TRD_sf"/>
</dbReference>
<dbReference type="SUPFAM" id="SSF53335">
    <property type="entry name" value="S-adenosyl-L-methionine-dependent methyltransferases"/>
    <property type="match status" value="1"/>
</dbReference>
<dbReference type="InterPro" id="IPR003356">
    <property type="entry name" value="DNA_methylase_A-5"/>
</dbReference>
<dbReference type="Pfam" id="PF02384">
    <property type="entry name" value="N6_Mtase"/>
    <property type="match status" value="1"/>
</dbReference>
<dbReference type="GO" id="GO:0003677">
    <property type="term" value="F:DNA binding"/>
    <property type="evidence" value="ECO:0007669"/>
    <property type="project" value="UniProtKB-KW"/>
</dbReference>
<evidence type="ECO:0000256" key="6">
    <source>
        <dbReference type="ARBA" id="ARBA00022691"/>
    </source>
</evidence>
<keyword evidence="10" id="KW-0175">Coiled coil</keyword>
<keyword evidence="7" id="KW-0680">Restriction system</keyword>
<evidence type="ECO:0000259" key="11">
    <source>
        <dbReference type="Pfam" id="PF01420"/>
    </source>
</evidence>
<evidence type="ECO:0000256" key="7">
    <source>
        <dbReference type="ARBA" id="ARBA00022747"/>
    </source>
</evidence>
<gene>
    <name evidence="13" type="ORF">VL23_06160</name>
</gene>
<keyword evidence="6" id="KW-0949">S-adenosyl-L-methionine</keyword>
<sequence length="613" mass="66285">MTDSKAGQVLFQLTDQLRGPLRTEDAQLLAFQLLVWAHLGEEHQIHPADMAETALYGGSREIVEALNRLSMSDGLLGHAFSGAASHARAAGTDIESALSAAKRLADGGIFERFLPADIAAELATPRDASLGLPKELVAMVAELAVGFEARSVYCPWEMEGQLISATLCEAIEVFVETPYLSPLVALFALFHKGEILCEVADPLATPTAIKSGRLKKFDSAMSFPPFGMLPKSEVANQDIYGRFPIKQATVTGLMIQHILAQTDGRAVIVVPNSFLFGPGRDRDLRQYLLENGWVTAVVGLPGGIYKNTGIGSGLLLLDTRRSHDRVGFIDAGQPYFCQSINRTRKALINTGDIVAYCNALSEGDTERASALLGQDLAVTASFEELQSNDFSFAVERYVVSESQRRLQGQMQRLETAELGEVAELLNPVPNKDRNQEGPEAIEVLEVGAQDLPANGYIKTPEKKVNIVLPVRRSGSCNDVFLRPGDVVLITKGSTGKVGIVPEDVPPAGQGGWIAGQSAIVLRSSDGKADLRWLGLWLRSKMGQGVLSGITSGSTIPMISIQTLRKLEVPVVALAEQPRAGEVLQHEMQLQARIDELREEQSGLAENLWAELLS</sequence>
<keyword evidence="8" id="KW-0238">DNA-binding</keyword>
<dbReference type="Gene3D" id="3.40.50.150">
    <property type="entry name" value="Vaccinia Virus protein VP39"/>
    <property type="match status" value="1"/>
</dbReference>
<name>A0AB34TIR5_STEMA</name>